<accession>A0A9N9FV91</accession>
<gene>
    <name evidence="1" type="ORF">DERYTH_LOCUS5919</name>
</gene>
<dbReference type="OrthoDB" id="2447443at2759"/>
<proteinExistence type="predicted"/>
<evidence type="ECO:0000313" key="2">
    <source>
        <dbReference type="Proteomes" id="UP000789405"/>
    </source>
</evidence>
<protein>
    <submittedName>
        <fullName evidence="1">9025_t:CDS:1</fullName>
    </submittedName>
</protein>
<comment type="caution">
    <text evidence="1">The sequence shown here is derived from an EMBL/GenBank/DDBJ whole genome shotgun (WGS) entry which is preliminary data.</text>
</comment>
<sequence length="127" mass="14448">MLDCEDINNYHLLQILLADIIEVPVKCDKSDADSLYKITNNELLTEASVDSDKSAIEGSINSILENMSSDSDESDIEVSINSVLENMSLDFKEFDSKYCLYFSNFTLATIITWVTKHIVCKYNKKKF</sequence>
<dbReference type="AlphaFoldDB" id="A0A9N9FV91"/>
<organism evidence="1 2">
    <name type="scientific">Dentiscutata erythropus</name>
    <dbReference type="NCBI Taxonomy" id="1348616"/>
    <lineage>
        <taxon>Eukaryota</taxon>
        <taxon>Fungi</taxon>
        <taxon>Fungi incertae sedis</taxon>
        <taxon>Mucoromycota</taxon>
        <taxon>Glomeromycotina</taxon>
        <taxon>Glomeromycetes</taxon>
        <taxon>Diversisporales</taxon>
        <taxon>Gigasporaceae</taxon>
        <taxon>Dentiscutata</taxon>
    </lineage>
</organism>
<reference evidence="1" key="1">
    <citation type="submission" date="2021-06" db="EMBL/GenBank/DDBJ databases">
        <authorList>
            <person name="Kallberg Y."/>
            <person name="Tangrot J."/>
            <person name="Rosling A."/>
        </authorList>
    </citation>
    <scope>NUCLEOTIDE SEQUENCE</scope>
    <source>
        <strain evidence="1">MA453B</strain>
    </source>
</reference>
<dbReference type="Proteomes" id="UP000789405">
    <property type="component" value="Unassembled WGS sequence"/>
</dbReference>
<evidence type="ECO:0000313" key="1">
    <source>
        <dbReference type="EMBL" id="CAG8564932.1"/>
    </source>
</evidence>
<keyword evidence="2" id="KW-1185">Reference proteome</keyword>
<name>A0A9N9FV91_9GLOM</name>
<dbReference type="EMBL" id="CAJVPY010002565">
    <property type="protein sequence ID" value="CAG8564932.1"/>
    <property type="molecule type" value="Genomic_DNA"/>
</dbReference>